<accession>A0A9J5WMC3</accession>
<dbReference type="OrthoDB" id="1750591at2759"/>
<organism evidence="1 2">
    <name type="scientific">Solanum commersonii</name>
    <name type="common">Commerson's wild potato</name>
    <name type="synonym">Commerson's nightshade</name>
    <dbReference type="NCBI Taxonomy" id="4109"/>
    <lineage>
        <taxon>Eukaryota</taxon>
        <taxon>Viridiplantae</taxon>
        <taxon>Streptophyta</taxon>
        <taxon>Embryophyta</taxon>
        <taxon>Tracheophyta</taxon>
        <taxon>Spermatophyta</taxon>
        <taxon>Magnoliopsida</taxon>
        <taxon>eudicotyledons</taxon>
        <taxon>Gunneridae</taxon>
        <taxon>Pentapetalae</taxon>
        <taxon>asterids</taxon>
        <taxon>lamiids</taxon>
        <taxon>Solanales</taxon>
        <taxon>Solanaceae</taxon>
        <taxon>Solanoideae</taxon>
        <taxon>Solaneae</taxon>
        <taxon>Solanum</taxon>
    </lineage>
</organism>
<protein>
    <submittedName>
        <fullName evidence="1">Uncharacterized protein</fullName>
    </submittedName>
</protein>
<gene>
    <name evidence="1" type="ORF">H5410_057199</name>
</gene>
<name>A0A9J5WMC3_SOLCO</name>
<sequence length="113" mass="12350">MSQERLNGLTILSIEKELLKQIDHKTVVNEFASKKARKAPNVVESALEGVVYLWGVIVDSSGWHWAGSLGAMRVLDGTLGWLGQDPRVLAYWAVGLGLLKGIDIPPRDTLLDG</sequence>
<evidence type="ECO:0000313" key="2">
    <source>
        <dbReference type="Proteomes" id="UP000824120"/>
    </source>
</evidence>
<dbReference type="EMBL" id="JACXVP010000011">
    <property type="protein sequence ID" value="KAG5577065.1"/>
    <property type="molecule type" value="Genomic_DNA"/>
</dbReference>
<proteinExistence type="predicted"/>
<keyword evidence="2" id="KW-1185">Reference proteome</keyword>
<evidence type="ECO:0000313" key="1">
    <source>
        <dbReference type="EMBL" id="KAG5577065.1"/>
    </source>
</evidence>
<dbReference type="AlphaFoldDB" id="A0A9J5WMC3"/>
<reference evidence="1 2" key="1">
    <citation type="submission" date="2020-09" db="EMBL/GenBank/DDBJ databases">
        <title>De no assembly of potato wild relative species, Solanum commersonii.</title>
        <authorList>
            <person name="Cho K."/>
        </authorList>
    </citation>
    <scope>NUCLEOTIDE SEQUENCE [LARGE SCALE GENOMIC DNA]</scope>
    <source>
        <strain evidence="1">LZ3.2</strain>
        <tissue evidence="1">Leaf</tissue>
    </source>
</reference>
<comment type="caution">
    <text evidence="1">The sequence shown here is derived from an EMBL/GenBank/DDBJ whole genome shotgun (WGS) entry which is preliminary data.</text>
</comment>
<dbReference type="Proteomes" id="UP000824120">
    <property type="component" value="Chromosome 11"/>
</dbReference>